<evidence type="ECO:0000313" key="3">
    <source>
        <dbReference type="EMBL" id="CAD8220461.1"/>
    </source>
</evidence>
<dbReference type="InterPro" id="IPR029063">
    <property type="entry name" value="SAM-dependent_MTases_sf"/>
</dbReference>
<dbReference type="SUPFAM" id="SSF53335">
    <property type="entry name" value="S-adenosyl-L-methionine-dependent methyltransferases"/>
    <property type="match status" value="1"/>
</dbReference>
<dbReference type="Pfam" id="PF13679">
    <property type="entry name" value="Methyltransf_32"/>
    <property type="match status" value="1"/>
</dbReference>
<proteinExistence type="predicted"/>
<feature type="region of interest" description="Disordered" evidence="1">
    <location>
        <begin position="100"/>
        <end position="129"/>
    </location>
</feature>
<evidence type="ECO:0000256" key="1">
    <source>
        <dbReference type="SAM" id="MobiDB-lite"/>
    </source>
</evidence>
<dbReference type="AlphaFoldDB" id="A0A7R9T0D2"/>
<accession>A0A7R9T0D2</accession>
<reference evidence="3" key="1">
    <citation type="submission" date="2021-01" db="EMBL/GenBank/DDBJ databases">
        <authorList>
            <person name="Corre E."/>
            <person name="Pelletier E."/>
            <person name="Niang G."/>
            <person name="Scheremetjew M."/>
            <person name="Finn R."/>
            <person name="Kale V."/>
            <person name="Holt S."/>
            <person name="Cochrane G."/>
            <person name="Meng A."/>
            <person name="Brown T."/>
            <person name="Cohen L."/>
        </authorList>
    </citation>
    <scope>NUCLEOTIDE SEQUENCE</scope>
    <source>
        <strain evidence="3">Clade-A-BCC118000</strain>
    </source>
</reference>
<dbReference type="InterPro" id="IPR025714">
    <property type="entry name" value="Methyltranfer_dom"/>
</dbReference>
<sequence>MSHAVAAGCAAHARATTRTPRCARAAFASRSDDAPCVVDDEDAEAKRIKQRAHRKRNRARCRTRANERVDALLEKFRALRPLERANDDGSWETVYAEEEEDRDDGVDWDGLPPGADPFGTNKKGGRERGMRKRNQVMTFVKHLRALLSLRGRREIKRCVDFGCGTGNVLMTCAATFPEIDFVGVDLNATSIEILNSRIRKSGLTNVSAVVGLIEDGDTFGADCALALHVCGSATDRVLNSAVRARIPFVIAPCCVGKVQEGGMRSLNRMRNDLISLDKIEDIERPRSRLMRAAGFDFEAYMSAATLADWSGHQGVDPSDPNEPLAALPRRAKSAIEADRGEFAREHAYDVTLHKMPAQSGIRDDVLVGIPL</sequence>
<dbReference type="PANTHER" id="PTHR13369">
    <property type="match status" value="1"/>
</dbReference>
<organism evidence="3">
    <name type="scientific">Ostreococcus sp. 'lucimarinus'</name>
    <dbReference type="NCBI Taxonomy" id="242159"/>
    <lineage>
        <taxon>Eukaryota</taxon>
        <taxon>Viridiplantae</taxon>
        <taxon>Chlorophyta</taxon>
        <taxon>Mamiellophyceae</taxon>
        <taxon>Mamiellales</taxon>
        <taxon>Bathycoccaceae</taxon>
        <taxon>Ostreococcus</taxon>
    </lineage>
</organism>
<dbReference type="GO" id="GO:0005737">
    <property type="term" value="C:cytoplasm"/>
    <property type="evidence" value="ECO:0007669"/>
    <property type="project" value="TreeGrafter"/>
</dbReference>
<dbReference type="EMBL" id="HBDX01001354">
    <property type="protein sequence ID" value="CAD8220461.1"/>
    <property type="molecule type" value="Transcribed_RNA"/>
</dbReference>
<dbReference type="PANTHER" id="PTHR13369:SF0">
    <property type="entry name" value="GLUTATHIONE S-TRANSFERASE C-TERMINAL DOMAIN-CONTAINING PROTEIN"/>
    <property type="match status" value="1"/>
</dbReference>
<name>A0A7R9T0D2_9CHLO</name>
<gene>
    <name evidence="3" type="ORF">OLUC0939_LOCUS1180</name>
</gene>
<evidence type="ECO:0000259" key="2">
    <source>
        <dbReference type="Pfam" id="PF13679"/>
    </source>
</evidence>
<dbReference type="Gene3D" id="3.40.50.150">
    <property type="entry name" value="Vaccinia Virus protein VP39"/>
    <property type="match status" value="1"/>
</dbReference>
<protein>
    <recommendedName>
        <fullName evidence="2">Methyltransferase domain-containing protein</fullName>
    </recommendedName>
</protein>
<feature type="domain" description="Methyltransferase" evidence="2">
    <location>
        <begin position="131"/>
        <end position="260"/>
    </location>
</feature>